<dbReference type="PRINTS" id="PR01403">
    <property type="entry name" value="8OXTPHPHTASE"/>
</dbReference>
<evidence type="ECO:0000256" key="4">
    <source>
        <dbReference type="ARBA" id="ARBA00011245"/>
    </source>
</evidence>
<evidence type="ECO:0000256" key="17">
    <source>
        <dbReference type="ARBA" id="ARBA00030682"/>
    </source>
</evidence>
<comment type="catalytic activity">
    <reaction evidence="10">
        <text>2-oxo-dATP + H2O = 2-oxo-dAMP + diphosphate + H(+)</text>
        <dbReference type="Rhea" id="RHEA:31583"/>
        <dbReference type="ChEBI" id="CHEBI:15377"/>
        <dbReference type="ChEBI" id="CHEBI:15378"/>
        <dbReference type="ChEBI" id="CHEBI:33019"/>
        <dbReference type="ChEBI" id="CHEBI:63212"/>
        <dbReference type="ChEBI" id="CHEBI:77897"/>
        <dbReference type="EC" id="3.6.1.56"/>
    </reaction>
    <physiologicalReaction direction="left-to-right" evidence="10">
        <dbReference type="Rhea" id="RHEA:31584"/>
    </physiologicalReaction>
</comment>
<evidence type="ECO:0000256" key="3">
    <source>
        <dbReference type="ARBA" id="ARBA00005582"/>
    </source>
</evidence>
<dbReference type="PROSITE" id="PS51462">
    <property type="entry name" value="NUDIX"/>
    <property type="match status" value="1"/>
</dbReference>
<proteinExistence type="inferred from homology"/>
<evidence type="ECO:0000256" key="2">
    <source>
        <dbReference type="ARBA" id="ARBA00004123"/>
    </source>
</evidence>
<dbReference type="InterPro" id="IPR000086">
    <property type="entry name" value="NUDIX_hydrolase_dom"/>
</dbReference>
<evidence type="ECO:0000256" key="19">
    <source>
        <dbReference type="ARBA" id="ARBA00032071"/>
    </source>
</evidence>
<keyword evidence="6" id="KW-0378">Hydrolase</keyword>
<evidence type="ECO:0000256" key="20">
    <source>
        <dbReference type="ARBA" id="ARBA00048002"/>
    </source>
</evidence>
<dbReference type="GO" id="GO:0005737">
    <property type="term" value="C:cytoplasm"/>
    <property type="evidence" value="ECO:0007669"/>
    <property type="project" value="TreeGrafter"/>
</dbReference>
<evidence type="ECO:0000256" key="10">
    <source>
        <dbReference type="ARBA" id="ARBA00024459"/>
    </source>
</evidence>
<dbReference type="AlphaFoldDB" id="A0A165PLY5"/>
<evidence type="ECO:0000256" key="15">
    <source>
        <dbReference type="ARBA" id="ARBA00029673"/>
    </source>
</evidence>
<evidence type="ECO:0000256" key="13">
    <source>
        <dbReference type="ARBA" id="ARBA00026103"/>
    </source>
</evidence>
<dbReference type="Pfam" id="PF00293">
    <property type="entry name" value="NUDIX"/>
    <property type="match status" value="1"/>
</dbReference>
<dbReference type="GO" id="GO:0008413">
    <property type="term" value="F:8-oxo-7,8-dihydroguanosine triphosphate pyrophosphatase activity"/>
    <property type="evidence" value="ECO:0007669"/>
    <property type="project" value="InterPro"/>
</dbReference>
<dbReference type="InterPro" id="IPR015797">
    <property type="entry name" value="NUDIX_hydrolase-like_dom_sf"/>
</dbReference>
<keyword evidence="7" id="KW-0460">Magnesium</keyword>
<evidence type="ECO:0000256" key="22">
    <source>
        <dbReference type="ARBA" id="ARBA00049032"/>
    </source>
</evidence>
<comment type="similarity">
    <text evidence="3">Belongs to the Nudix hydrolase family.</text>
</comment>
<dbReference type="CDD" id="cd03427">
    <property type="entry name" value="NUDIX_MTH1_Nudt1"/>
    <property type="match status" value="1"/>
</dbReference>
<dbReference type="SUPFAM" id="SSF55811">
    <property type="entry name" value="Nudix"/>
    <property type="match status" value="1"/>
</dbReference>
<dbReference type="InterPro" id="IPR003563">
    <property type="entry name" value="8ODP"/>
</dbReference>
<comment type="cofactor">
    <cofactor evidence="1">
        <name>Mg(2+)</name>
        <dbReference type="ChEBI" id="CHEBI:18420"/>
    </cofactor>
</comment>
<dbReference type="EMBL" id="KV429067">
    <property type="protein sequence ID" value="KZT68371.1"/>
    <property type="molecule type" value="Genomic_DNA"/>
</dbReference>
<evidence type="ECO:0000256" key="9">
    <source>
        <dbReference type="ARBA" id="ARBA00024448"/>
    </source>
</evidence>
<dbReference type="PANTHER" id="PTHR43758">
    <property type="entry name" value="7,8-DIHYDRO-8-OXOGUANINE TRIPHOSPHATASE"/>
    <property type="match status" value="1"/>
</dbReference>
<evidence type="ECO:0000256" key="11">
    <source>
        <dbReference type="ARBA" id="ARBA00024486"/>
    </source>
</evidence>
<comment type="subcellular location">
    <subcellularLocation>
        <location evidence="2">Nucleus</location>
    </subcellularLocation>
</comment>
<evidence type="ECO:0000256" key="18">
    <source>
        <dbReference type="ARBA" id="ARBA00031927"/>
    </source>
</evidence>
<evidence type="ECO:0000256" key="21">
    <source>
        <dbReference type="ARBA" id="ARBA00048894"/>
    </source>
</evidence>
<evidence type="ECO:0000256" key="7">
    <source>
        <dbReference type="ARBA" id="ARBA00022842"/>
    </source>
</evidence>
<evidence type="ECO:0000256" key="1">
    <source>
        <dbReference type="ARBA" id="ARBA00001946"/>
    </source>
</evidence>
<evidence type="ECO:0000256" key="12">
    <source>
        <dbReference type="ARBA" id="ARBA00024596"/>
    </source>
</evidence>
<evidence type="ECO:0000256" key="5">
    <source>
        <dbReference type="ARBA" id="ARBA00022723"/>
    </source>
</evidence>
<evidence type="ECO:0000256" key="16">
    <source>
        <dbReference type="ARBA" id="ARBA00030634"/>
    </source>
</evidence>
<dbReference type="GO" id="GO:0005634">
    <property type="term" value="C:nucleus"/>
    <property type="evidence" value="ECO:0007669"/>
    <property type="project" value="UniProtKB-SubCell"/>
</dbReference>
<evidence type="ECO:0000313" key="25">
    <source>
        <dbReference type="EMBL" id="KZT68371.1"/>
    </source>
</evidence>
<dbReference type="Proteomes" id="UP000076727">
    <property type="component" value="Unassembled WGS sequence"/>
</dbReference>
<reference evidence="25 26" key="1">
    <citation type="journal article" date="2016" name="Mol. Biol. Evol.">
        <title>Comparative Genomics of Early-Diverging Mushroom-Forming Fungi Provides Insights into the Origins of Lignocellulose Decay Capabilities.</title>
        <authorList>
            <person name="Nagy L.G."/>
            <person name="Riley R."/>
            <person name="Tritt A."/>
            <person name="Adam C."/>
            <person name="Daum C."/>
            <person name="Floudas D."/>
            <person name="Sun H."/>
            <person name="Yadav J.S."/>
            <person name="Pangilinan J."/>
            <person name="Larsson K.H."/>
            <person name="Matsuura K."/>
            <person name="Barry K."/>
            <person name="Labutti K."/>
            <person name="Kuo R."/>
            <person name="Ohm R.A."/>
            <person name="Bhattacharya S.S."/>
            <person name="Shirouzu T."/>
            <person name="Yoshinaga Y."/>
            <person name="Martin F.M."/>
            <person name="Grigoriev I.V."/>
            <person name="Hibbett D.S."/>
        </authorList>
    </citation>
    <scope>NUCLEOTIDE SEQUENCE [LARGE SCALE GENOMIC DNA]</scope>
    <source>
        <strain evidence="25 26">L-15889</strain>
    </source>
</reference>
<feature type="domain" description="Nudix hydrolase" evidence="24">
    <location>
        <begin position="8"/>
        <end position="160"/>
    </location>
</feature>
<comment type="catalytic activity">
    <reaction evidence="11">
        <text>8-oxo-dGTP + H2O = 8-oxo-dGMP + diphosphate + H(+)</text>
        <dbReference type="Rhea" id="RHEA:31575"/>
        <dbReference type="ChEBI" id="CHEBI:15377"/>
        <dbReference type="ChEBI" id="CHEBI:15378"/>
        <dbReference type="ChEBI" id="CHEBI:33019"/>
        <dbReference type="ChEBI" id="CHEBI:63224"/>
        <dbReference type="ChEBI" id="CHEBI:77896"/>
    </reaction>
    <physiologicalReaction direction="left-to-right" evidence="11">
        <dbReference type="Rhea" id="RHEA:31576"/>
    </physiologicalReaction>
</comment>
<comment type="catalytic activity">
    <reaction evidence="21">
        <text>O(6)-methyl-dGTP + H2O = O(6)-methyl-dGMP + diphosphate + H(+)</text>
        <dbReference type="Rhea" id="RHEA:67600"/>
        <dbReference type="ChEBI" id="CHEBI:15377"/>
        <dbReference type="ChEBI" id="CHEBI:15378"/>
        <dbReference type="ChEBI" id="CHEBI:33019"/>
        <dbReference type="ChEBI" id="CHEBI:169974"/>
        <dbReference type="ChEBI" id="CHEBI:169975"/>
    </reaction>
    <physiologicalReaction direction="left-to-right" evidence="21">
        <dbReference type="Rhea" id="RHEA:67601"/>
    </physiologicalReaction>
</comment>
<evidence type="ECO:0000259" key="24">
    <source>
        <dbReference type="PROSITE" id="PS51462"/>
    </source>
</evidence>
<dbReference type="PROSITE" id="PS00893">
    <property type="entry name" value="NUDIX_BOX"/>
    <property type="match status" value="1"/>
</dbReference>
<sequence length="181" mass="20682">MDWLPFNKVKPYTNAFVRQGNQLLLGYKKRGFGKGLYNGFGGKVDQGETFADAATRELQEEAGITAKLEHRGTLLFMSPEITEAAHIEVFYAETFEGTITESDEMRPEWFAIPSTDEKHREIIQKAKQVDAVSGLRFIPYDEMWEDDALWLPAFLSGHHFIGRADFGADGRLQKWWFALKS</sequence>
<comment type="catalytic activity">
    <reaction evidence="12">
        <text>2-oxo-ATP + H2O = 2-oxo-AMP + diphosphate + H(+)</text>
        <dbReference type="Rhea" id="RHEA:67392"/>
        <dbReference type="ChEBI" id="CHEBI:15377"/>
        <dbReference type="ChEBI" id="CHEBI:15378"/>
        <dbReference type="ChEBI" id="CHEBI:33019"/>
        <dbReference type="ChEBI" id="CHEBI:71395"/>
        <dbReference type="ChEBI" id="CHEBI:172878"/>
    </reaction>
    <physiologicalReaction direction="left-to-right" evidence="12">
        <dbReference type="Rhea" id="RHEA:67393"/>
    </physiologicalReaction>
</comment>
<evidence type="ECO:0000256" key="14">
    <source>
        <dbReference type="ARBA" id="ARBA00026218"/>
    </source>
</evidence>
<dbReference type="PANTHER" id="PTHR43758:SF2">
    <property type="entry name" value="OXIDIZED PURINE NUCLEOSIDE TRIPHOSPHATE HYDROLASE"/>
    <property type="match status" value="1"/>
</dbReference>
<dbReference type="GO" id="GO:0046872">
    <property type="term" value="F:metal ion binding"/>
    <property type="evidence" value="ECO:0007669"/>
    <property type="project" value="UniProtKB-KW"/>
</dbReference>
<dbReference type="InterPro" id="IPR020084">
    <property type="entry name" value="NUDIX_hydrolase_CS"/>
</dbReference>
<comment type="subunit">
    <text evidence="4">Monomer.</text>
</comment>
<comment type="catalytic activity">
    <reaction evidence="22">
        <text>N(6)-methyl-dATP + H2O = N(6)-methyl-dAMP + diphosphate + H(+)</text>
        <dbReference type="Rhea" id="RHEA:67604"/>
        <dbReference type="ChEBI" id="CHEBI:15377"/>
        <dbReference type="ChEBI" id="CHEBI:15378"/>
        <dbReference type="ChEBI" id="CHEBI:33019"/>
        <dbReference type="ChEBI" id="CHEBI:169976"/>
        <dbReference type="ChEBI" id="CHEBI:172872"/>
    </reaction>
    <physiologicalReaction direction="left-to-right" evidence="22">
        <dbReference type="Rhea" id="RHEA:67605"/>
    </physiologicalReaction>
</comment>
<evidence type="ECO:0000256" key="6">
    <source>
        <dbReference type="ARBA" id="ARBA00022801"/>
    </source>
</evidence>
<comment type="catalytic activity">
    <reaction evidence="20">
        <text>N(6)-methyl-ATP + H2O = N(6)-methyl-AMP + diphosphate + H(+)</text>
        <dbReference type="Rhea" id="RHEA:67608"/>
        <dbReference type="ChEBI" id="CHEBI:15377"/>
        <dbReference type="ChEBI" id="CHEBI:15378"/>
        <dbReference type="ChEBI" id="CHEBI:33019"/>
        <dbReference type="ChEBI" id="CHEBI:144842"/>
        <dbReference type="ChEBI" id="CHEBI:172873"/>
    </reaction>
    <physiologicalReaction direction="left-to-right" evidence="20">
        <dbReference type="Rhea" id="RHEA:67609"/>
    </physiologicalReaction>
</comment>
<keyword evidence="26" id="KW-1185">Reference proteome</keyword>
<dbReference type="EC" id="3.6.1.56" evidence="13"/>
<accession>A0A165PLY5</accession>
<gene>
    <name evidence="25" type="ORF">DAEQUDRAFT_757606</name>
</gene>
<comment type="catalytic activity">
    <reaction evidence="9">
        <text>8-oxo-dATP + H2O = 8-oxo-dAMP + diphosphate + H(+)</text>
        <dbReference type="Rhea" id="RHEA:65396"/>
        <dbReference type="ChEBI" id="CHEBI:15377"/>
        <dbReference type="ChEBI" id="CHEBI:15378"/>
        <dbReference type="ChEBI" id="CHEBI:33019"/>
        <dbReference type="ChEBI" id="CHEBI:71361"/>
        <dbReference type="ChEBI" id="CHEBI:172871"/>
    </reaction>
    <physiologicalReaction direction="left-to-right" evidence="9">
        <dbReference type="Rhea" id="RHEA:65397"/>
    </physiologicalReaction>
</comment>
<keyword evidence="8" id="KW-0539">Nucleus</keyword>
<keyword evidence="5" id="KW-0479">Metal-binding</keyword>
<name>A0A165PLY5_9APHY</name>
<dbReference type="OrthoDB" id="447842at2759"/>
<dbReference type="STRING" id="1314783.A0A165PLY5"/>
<evidence type="ECO:0000313" key="26">
    <source>
        <dbReference type="Proteomes" id="UP000076727"/>
    </source>
</evidence>
<dbReference type="GO" id="GO:0008828">
    <property type="term" value="F:dATP diphosphatase activity"/>
    <property type="evidence" value="ECO:0007669"/>
    <property type="project" value="UniProtKB-EC"/>
</dbReference>
<protein>
    <recommendedName>
        <fullName evidence="14">Oxidized purine nucleoside triphosphate hydrolase</fullName>
        <ecNumber evidence="13">3.6.1.56</ecNumber>
    </recommendedName>
    <alternativeName>
        <fullName evidence="18">2-hydroxy-dATP diphosphatase</fullName>
    </alternativeName>
    <alternativeName>
        <fullName evidence="17">7,8-dihydro-8-oxoguanine triphosphatase</fullName>
    </alternativeName>
    <alternativeName>
        <fullName evidence="16">8-oxo-dGTPase</fullName>
    </alternativeName>
    <alternativeName>
        <fullName evidence="19">Methylated purine nucleoside triphosphate hydrolase</fullName>
    </alternativeName>
    <alternativeName>
        <fullName evidence="15">Nucleoside diphosphate-linked moiety X motif 1</fullName>
    </alternativeName>
</protein>
<evidence type="ECO:0000256" key="23">
    <source>
        <dbReference type="ARBA" id="ARBA00053094"/>
    </source>
</evidence>
<dbReference type="Gene3D" id="3.90.79.10">
    <property type="entry name" value="Nucleoside Triphosphate Pyrophosphohydrolase"/>
    <property type="match status" value="1"/>
</dbReference>
<dbReference type="GO" id="GO:0042262">
    <property type="term" value="P:DNA protection"/>
    <property type="evidence" value="ECO:0007669"/>
    <property type="project" value="InterPro"/>
</dbReference>
<evidence type="ECO:0000256" key="8">
    <source>
        <dbReference type="ARBA" id="ARBA00023242"/>
    </source>
</evidence>
<organism evidence="25 26">
    <name type="scientific">Daedalea quercina L-15889</name>
    <dbReference type="NCBI Taxonomy" id="1314783"/>
    <lineage>
        <taxon>Eukaryota</taxon>
        <taxon>Fungi</taxon>
        <taxon>Dikarya</taxon>
        <taxon>Basidiomycota</taxon>
        <taxon>Agaricomycotina</taxon>
        <taxon>Agaricomycetes</taxon>
        <taxon>Polyporales</taxon>
        <taxon>Fomitopsis</taxon>
    </lineage>
</organism>
<comment type="function">
    <text evidence="23">Oxidized purine nucleoside triphosphate hydrolase which is a prominent sanitizer of the oxidized nucleotide pool. Catalyzes the hydrolysis of 2-oxo-dATP (2-hydroxy-dATP) into 2-oxo-dAMP. Also has a significant hydrolase activity toward 2-oxo-ATP, 8-oxo-dGTP and 8-oxo-dATP. Through the hydrolysis of oxidized purine nucleoside triphosphates, prevents their incorporation into DNA and the subsequent transversions A:T to C:G and G:C to T:A. Also catalyzes the hydrolysis of methylated purine nucleoside triphosphate preventing their integration into DNA. Through this antimutagenic activity protects cells from oxidative stress.</text>
</comment>